<name>C1H7C4_PARBA</name>
<proteinExistence type="predicted"/>
<sequence length="722" mass="82272">MANLSHHHYDLITKHPFKDSLDQLRGSLQEAEQIYDVSADPQDEISLDLQSEISNHNVASQLADIFGRIRKGDFNCNHFRPLVQLIIQNAPDVDIWQAVLDLTVTISQSTPYVPPTFYGTPVKSASSSQKDSEQRRELVNMRIFEEICDCTFWDVEGFFNKYFEGKDWSDKADAICRHVLATDSDGNWARFPDPPMQSDVFACIYYTTESKAGLTGSKAEWQVDLLLRARSTSLSQGKHDWRDILVIGELKKSEKEIRTKDTLLQISCYVHEIFAVQPTRSGIIDVNTDPRQFLKVFVGYTMMSDEELGLDTFIARNEDGSKSITIKEPESSEEMILQLSKMLTFQHAIVCHGTTCFLTDDGEVEGVAKLSWVSDKWRPEVELLTLAAQKNVQGIARIIGHSTITSIADMRCGLTFNNKRHDFKSATPSIASSPHQSQPPAEPSRKRKYPDKGMQVSKQSHFTSQSLRTSQQKNELTFSIQSVHKPSLFDRNGKELYDNRVLRCLVISPAGQPIYRYKSSLELLMALRDAIKSHQSLLPENNIIITNPEKTGGHSGMLIDLDLAKEVESEQSSAHYRTGTKKFMAIEVLLNVDHTYRHDLESFFYVLIWQCAHRSWEKLDKLQRQRQRQVLPQDSLLKEWNTGTYMKIARIKRSDMQADGFEYLLQEFPLELECVKLLCRTIRGVLFPYGKEGIIVGTPQDPKILHDPIIKVYDDAIALIEA</sequence>
<feature type="compositionally biased region" description="Polar residues" evidence="1">
    <location>
        <begin position="456"/>
        <end position="470"/>
    </location>
</feature>
<dbReference type="PANTHER" id="PTHR38248:SF2">
    <property type="entry name" value="FUNK1 11"/>
    <property type="match status" value="1"/>
</dbReference>
<dbReference type="RefSeq" id="XP_015700185.1">
    <property type="nucleotide sequence ID" value="XM_015845959.1"/>
</dbReference>
<evidence type="ECO:0000259" key="2">
    <source>
        <dbReference type="Pfam" id="PF17667"/>
    </source>
</evidence>
<feature type="compositionally biased region" description="Polar residues" evidence="1">
    <location>
        <begin position="426"/>
        <end position="439"/>
    </location>
</feature>
<protein>
    <recommendedName>
        <fullName evidence="2">Fungal-type protein kinase domain-containing protein</fullName>
    </recommendedName>
</protein>
<feature type="region of interest" description="Disordered" evidence="1">
    <location>
        <begin position="425"/>
        <end position="470"/>
    </location>
</feature>
<accession>C1H7C4</accession>
<reference evidence="3 4" key="1">
    <citation type="journal article" date="2011" name="PLoS Genet.">
        <title>Comparative genomic analysis of human fungal pathogens causing paracoccidioidomycosis.</title>
        <authorList>
            <person name="Desjardins C.A."/>
            <person name="Champion M.D."/>
            <person name="Holder J.W."/>
            <person name="Muszewska A."/>
            <person name="Goldberg J."/>
            <person name="Bailao A.M."/>
            <person name="Brigido M.M."/>
            <person name="Ferreira M.E."/>
            <person name="Garcia A.M."/>
            <person name="Grynberg M."/>
            <person name="Gujja S."/>
            <person name="Heiman D.I."/>
            <person name="Henn M.R."/>
            <person name="Kodira C.D."/>
            <person name="Leon-Narvaez H."/>
            <person name="Longo L.V."/>
            <person name="Ma L.J."/>
            <person name="Malavazi I."/>
            <person name="Matsuo A.L."/>
            <person name="Morais F.V."/>
            <person name="Pereira M."/>
            <person name="Rodriguez-Brito S."/>
            <person name="Sakthikumar S."/>
            <person name="Salem-Izacc S.M."/>
            <person name="Sykes S.M."/>
            <person name="Teixeira M.M."/>
            <person name="Vallejo M.C."/>
            <person name="Walter M.E."/>
            <person name="Yandava C."/>
            <person name="Young S."/>
            <person name="Zeng Q."/>
            <person name="Zucker J."/>
            <person name="Felipe M.S."/>
            <person name="Goldman G.H."/>
            <person name="Haas B.J."/>
            <person name="McEwen J.G."/>
            <person name="Nino-Vega G."/>
            <person name="Puccia R."/>
            <person name="San-Blas G."/>
            <person name="Soares C.M."/>
            <person name="Birren B.W."/>
            <person name="Cuomo C.A."/>
        </authorList>
    </citation>
    <scope>NUCLEOTIDE SEQUENCE [LARGE SCALE GENOMIC DNA]</scope>
    <source>
        <strain evidence="4">ATCC MYA-826 / Pb01</strain>
    </source>
</reference>
<keyword evidence="4" id="KW-1185">Reference proteome</keyword>
<dbReference type="OMA" id="GHINRAP"/>
<dbReference type="eggNOG" id="ENOG502S5WB">
    <property type="taxonomic scope" value="Eukaryota"/>
</dbReference>
<organism evidence="3 4">
    <name type="scientific">Paracoccidioides lutzii (strain ATCC MYA-826 / Pb01)</name>
    <name type="common">Paracoccidioides brasiliensis</name>
    <dbReference type="NCBI Taxonomy" id="502779"/>
    <lineage>
        <taxon>Eukaryota</taxon>
        <taxon>Fungi</taxon>
        <taxon>Dikarya</taxon>
        <taxon>Ascomycota</taxon>
        <taxon>Pezizomycotina</taxon>
        <taxon>Eurotiomycetes</taxon>
        <taxon>Eurotiomycetidae</taxon>
        <taxon>Onygenales</taxon>
        <taxon>Ajellomycetaceae</taxon>
        <taxon>Paracoccidioides</taxon>
    </lineage>
</organism>
<dbReference type="InterPro" id="IPR011009">
    <property type="entry name" value="Kinase-like_dom_sf"/>
</dbReference>
<feature type="domain" description="Fungal-type protein kinase" evidence="2">
    <location>
        <begin position="281"/>
        <end position="611"/>
    </location>
</feature>
<evidence type="ECO:0000313" key="4">
    <source>
        <dbReference type="Proteomes" id="UP000002059"/>
    </source>
</evidence>
<dbReference type="VEuPathDB" id="FungiDB:PAAG_06665"/>
<dbReference type="InterPro" id="IPR040976">
    <property type="entry name" value="Pkinase_fungal"/>
</dbReference>
<dbReference type="SUPFAM" id="SSF56112">
    <property type="entry name" value="Protein kinase-like (PK-like)"/>
    <property type="match status" value="1"/>
</dbReference>
<dbReference type="KEGG" id="pbl:PAAG_06665"/>
<dbReference type="Gene3D" id="1.10.510.10">
    <property type="entry name" value="Transferase(Phosphotransferase) domain 1"/>
    <property type="match status" value="1"/>
</dbReference>
<dbReference type="Pfam" id="PF17667">
    <property type="entry name" value="Pkinase_fungal"/>
    <property type="match status" value="1"/>
</dbReference>
<dbReference type="GeneID" id="9094757"/>
<evidence type="ECO:0000313" key="3">
    <source>
        <dbReference type="EMBL" id="EEH35618.2"/>
    </source>
</evidence>
<dbReference type="OrthoDB" id="5584477at2759"/>
<dbReference type="HOGENOM" id="CLU_005513_3_0_1"/>
<dbReference type="STRING" id="502779.C1H7C4"/>
<gene>
    <name evidence="3" type="ORF">PAAG_06665</name>
</gene>
<dbReference type="EMBL" id="KN294010">
    <property type="protein sequence ID" value="EEH35618.2"/>
    <property type="molecule type" value="Genomic_DNA"/>
</dbReference>
<dbReference type="PANTHER" id="PTHR38248">
    <property type="entry name" value="FUNK1 6"/>
    <property type="match status" value="1"/>
</dbReference>
<dbReference type="Proteomes" id="UP000002059">
    <property type="component" value="Partially assembled WGS sequence"/>
</dbReference>
<dbReference type="AlphaFoldDB" id="C1H7C4"/>
<evidence type="ECO:0000256" key="1">
    <source>
        <dbReference type="SAM" id="MobiDB-lite"/>
    </source>
</evidence>